<dbReference type="InterPro" id="IPR046775">
    <property type="entry name" value="DMTF1_N"/>
</dbReference>
<dbReference type="Proteomes" id="UP000710432">
    <property type="component" value="Unassembled WGS sequence"/>
</dbReference>
<feature type="compositionally biased region" description="Gly residues" evidence="12">
    <location>
        <begin position="746"/>
        <end position="756"/>
    </location>
</feature>
<comment type="subcellular location">
    <subcellularLocation>
        <location evidence="1">Nucleus</location>
    </subcellularLocation>
</comment>
<evidence type="ECO:0000256" key="10">
    <source>
        <dbReference type="ARBA" id="ARBA00063183"/>
    </source>
</evidence>
<dbReference type="InterPro" id="IPR051651">
    <property type="entry name" value="DMTF1_DNA-bind_reg"/>
</dbReference>
<proteinExistence type="inferred from homology"/>
<evidence type="ECO:0000256" key="1">
    <source>
        <dbReference type="ARBA" id="ARBA00004123"/>
    </source>
</evidence>
<feature type="compositionally biased region" description="Pro residues" evidence="12">
    <location>
        <begin position="799"/>
        <end position="810"/>
    </location>
</feature>
<evidence type="ECO:0000313" key="16">
    <source>
        <dbReference type="Proteomes" id="UP000710432"/>
    </source>
</evidence>
<keyword evidence="7" id="KW-0539">Nucleus</keyword>
<evidence type="ECO:0000256" key="12">
    <source>
        <dbReference type="SAM" id="MobiDB-lite"/>
    </source>
</evidence>
<evidence type="ECO:0000256" key="5">
    <source>
        <dbReference type="ARBA" id="ARBA00023159"/>
    </source>
</evidence>
<dbReference type="Pfam" id="PF00249">
    <property type="entry name" value="Myb_DNA-binding"/>
    <property type="match status" value="2"/>
</dbReference>
<dbReference type="GO" id="GO:0000978">
    <property type="term" value="F:RNA polymerase II cis-regulatory region sequence-specific DNA binding"/>
    <property type="evidence" value="ECO:0007669"/>
    <property type="project" value="TreeGrafter"/>
</dbReference>
<dbReference type="FunFam" id="1.10.10.60:FF:000114">
    <property type="entry name" value="cyclin-D-binding Myb-like transcription factor 1 isoform X1"/>
    <property type="match status" value="1"/>
</dbReference>
<keyword evidence="3" id="KW-0805">Transcription regulation</keyword>
<dbReference type="FunFam" id="1.10.10.60:FF:000139">
    <property type="entry name" value="cyclin-D-binding Myb-like transcription factor 1 isoform X2"/>
    <property type="match status" value="1"/>
</dbReference>
<comment type="subunit">
    <text evidence="10">Interacts with the D-type cyclins CCND1, CCND2 and CCND3. Interaction with D-type cyclins may modulate transcriptional activation by this protein.</text>
</comment>
<dbReference type="GO" id="GO:0000981">
    <property type="term" value="F:DNA-binding transcription factor activity, RNA polymerase II-specific"/>
    <property type="evidence" value="ECO:0007669"/>
    <property type="project" value="TreeGrafter"/>
</dbReference>
<evidence type="ECO:0000256" key="8">
    <source>
        <dbReference type="ARBA" id="ARBA00023306"/>
    </source>
</evidence>
<organism evidence="15 16">
    <name type="scientific">Microtus ochrogaster</name>
    <name type="common">Prairie vole</name>
    <dbReference type="NCBI Taxonomy" id="79684"/>
    <lineage>
        <taxon>Eukaryota</taxon>
        <taxon>Metazoa</taxon>
        <taxon>Chordata</taxon>
        <taxon>Craniata</taxon>
        <taxon>Vertebrata</taxon>
        <taxon>Euteleostomi</taxon>
        <taxon>Mammalia</taxon>
        <taxon>Eutheria</taxon>
        <taxon>Euarchontoglires</taxon>
        <taxon>Glires</taxon>
        <taxon>Rodentia</taxon>
        <taxon>Myomorpha</taxon>
        <taxon>Muroidea</taxon>
        <taxon>Cricetidae</taxon>
        <taxon>Arvicolinae</taxon>
        <taxon>Microtus</taxon>
    </lineage>
</organism>
<keyword evidence="5" id="KW-0010">Activator</keyword>
<keyword evidence="6" id="KW-0804">Transcription</keyword>
<keyword evidence="4" id="KW-0238">DNA-binding</keyword>
<evidence type="ECO:0000259" key="14">
    <source>
        <dbReference type="PROSITE" id="PS51294"/>
    </source>
</evidence>
<dbReference type="PANTHER" id="PTHR46380">
    <property type="entry name" value="CYCLIN-D-BINDING MYB-LIKE TRANSCRIPTION FACTOR 1"/>
    <property type="match status" value="1"/>
</dbReference>
<dbReference type="SUPFAM" id="SSF46689">
    <property type="entry name" value="Homeodomain-like"/>
    <property type="match status" value="2"/>
</dbReference>
<reference evidence="15" key="1">
    <citation type="submission" date="2020-03" db="EMBL/GenBank/DDBJ databases">
        <title>Studies in the Genomics of Life Span.</title>
        <authorList>
            <person name="Glass D."/>
        </authorList>
    </citation>
    <scope>NUCLEOTIDE SEQUENCE</scope>
    <source>
        <strain evidence="15">LTLLF</strain>
        <tissue evidence="15">Muscle</tissue>
    </source>
</reference>
<feature type="compositionally biased region" description="Low complexity" evidence="12">
    <location>
        <begin position="770"/>
        <end position="785"/>
    </location>
</feature>
<feature type="domain" description="HTH myb-type" evidence="14">
    <location>
        <begin position="266"/>
        <end position="331"/>
    </location>
</feature>
<dbReference type="EMBL" id="JAATJU010020543">
    <property type="protein sequence ID" value="KAH0516300.1"/>
    <property type="molecule type" value="Genomic_DNA"/>
</dbReference>
<dbReference type="InterPro" id="IPR009057">
    <property type="entry name" value="Homeodomain-like_sf"/>
</dbReference>
<feature type="region of interest" description="Disordered" evidence="12">
    <location>
        <begin position="727"/>
        <end position="937"/>
    </location>
</feature>
<keyword evidence="2" id="KW-0677">Repeat</keyword>
<feature type="region of interest" description="Disordered" evidence="12">
    <location>
        <begin position="595"/>
        <end position="639"/>
    </location>
</feature>
<feature type="compositionally biased region" description="Basic residues" evidence="12">
    <location>
        <begin position="867"/>
        <end position="877"/>
    </location>
</feature>
<gene>
    <name evidence="15" type="ORF">LTLLF_126140</name>
</gene>
<dbReference type="CDD" id="cd00167">
    <property type="entry name" value="SANT"/>
    <property type="match status" value="3"/>
</dbReference>
<sequence length="984" mass="106765">MSTVEEDSDTVTVETVNSVTFTQDTDGNLILHCPQNDPDEIDSEDSTEPPQKRLCLSSEDDQSIDDSTPCISVVALPQNEQSFEVTMTATTEVADDELSEGTVTQIQILQNDQLDEISPLGTEEVSAVSQAWFTTKEDKDSLTNKGHKWKQGMWSKEEIDILMNNIERYLKARGIKDATEIIFEMSKDERKDFYRTIAWGLNRPLFAVYRRVLRMYDDRNHVGKYTPEEIEKLKELRIKHGNDWATIGAALGRSASSVKDRCRLMKDTCNTGKWTEEEEKRLAEVVHELTSTEPGDIVTQGVSWAAVAERVGTRSEKQCRSKWLNYLNWKQSGGTEWTKEDEINLILRIAELEVADENDINWDLLAEGWSSVRSPQWLRSKWWTIKRQIANHKDVSFPVLIKGLKQLHENQKNNPVLLETKSGAGVPNSNCNSSVQHVQIRVARLEDNTAISPSPMAALQIPVQITHVSSTDSPAASVDSETITLNSGTLQTFEILPSFHLQPTGTPGTYLLQTSASQGLPLTLTTSPTVTLAAAAPASPEQIIVHALSPEHVLNTSDNVTVQCHTPRVIIQTVAAEDFTSSIPQAELTADSDLHAADFPEPPDALEADTFPDEIPRPKMTRQPPFNTHVSKFSNQNSTELMNSVMVRTEEEMADTDLKQEEPPSDLASAYVSEDLESPTIVHQVHQTIDDETILIVPSPHGFIQASDVIDTESVLPLTTLTAAQKRVRISSPSRDARPSRRTQGPGPGGEGGAGNPDGATVTPGGPDRSASAPPSSSSSPAAAAGSEKKQTALGPRPAGSPRPLPPPPNLCSVPRGQSFPGPSPRAAAGRSCGASAPAHLPGSAESSAPASSASPPSGPPRSPQARPRRPGPRARRILVAPRPRATAPRRRRDPRTAPRGDCPGLSGPGPRPLSQTGRARPDRVTTRAANPTGRGAASAAELYLQSCGVSSAPRGSLRLWAVSGCAVHVAKARSRRHLEFGVP</sequence>
<dbReference type="PROSITE" id="PS50090">
    <property type="entry name" value="MYB_LIKE"/>
    <property type="match status" value="1"/>
</dbReference>
<evidence type="ECO:0000256" key="9">
    <source>
        <dbReference type="ARBA" id="ARBA00061386"/>
    </source>
</evidence>
<comment type="caution">
    <text evidence="15">The sequence shown here is derived from an EMBL/GenBank/DDBJ whole genome shotgun (WGS) entry which is preliminary data.</text>
</comment>
<comment type="similarity">
    <text evidence="9">Belongs to the DMTF1 family.</text>
</comment>
<evidence type="ECO:0000256" key="2">
    <source>
        <dbReference type="ARBA" id="ARBA00022737"/>
    </source>
</evidence>
<feature type="compositionally biased region" description="Acidic residues" evidence="12">
    <location>
        <begin position="37"/>
        <end position="47"/>
    </location>
</feature>
<accession>A0A8J6GS48</accession>
<feature type="region of interest" description="Disordered" evidence="12">
    <location>
        <begin position="24"/>
        <end position="65"/>
    </location>
</feature>
<evidence type="ECO:0000256" key="3">
    <source>
        <dbReference type="ARBA" id="ARBA00023015"/>
    </source>
</evidence>
<name>A0A8J6GS48_MICOH</name>
<evidence type="ECO:0000313" key="15">
    <source>
        <dbReference type="EMBL" id="KAH0516300.1"/>
    </source>
</evidence>
<protein>
    <recommendedName>
        <fullName evidence="11">Cyclin-D-binding Myb-like transcription factor 1</fullName>
    </recommendedName>
</protein>
<dbReference type="InterPro" id="IPR017930">
    <property type="entry name" value="Myb_dom"/>
</dbReference>
<dbReference type="SMART" id="SM00717">
    <property type="entry name" value="SANT"/>
    <property type="match status" value="3"/>
</dbReference>
<evidence type="ECO:0000256" key="11">
    <source>
        <dbReference type="ARBA" id="ARBA00070367"/>
    </source>
</evidence>
<dbReference type="AlphaFoldDB" id="A0A8J6GS48"/>
<feature type="compositionally biased region" description="Low complexity" evidence="12">
    <location>
        <begin position="825"/>
        <end position="856"/>
    </location>
</feature>
<evidence type="ECO:0000256" key="4">
    <source>
        <dbReference type="ARBA" id="ARBA00023125"/>
    </source>
</evidence>
<dbReference type="GO" id="GO:0005634">
    <property type="term" value="C:nucleus"/>
    <property type="evidence" value="ECO:0007669"/>
    <property type="project" value="UniProtKB-SubCell"/>
</dbReference>
<feature type="domain" description="Myb-like" evidence="13">
    <location>
        <begin position="266"/>
        <end position="327"/>
    </location>
</feature>
<evidence type="ECO:0000256" key="6">
    <source>
        <dbReference type="ARBA" id="ARBA00023163"/>
    </source>
</evidence>
<keyword evidence="8" id="KW-0131">Cell cycle</keyword>
<evidence type="ECO:0000259" key="13">
    <source>
        <dbReference type="PROSITE" id="PS50090"/>
    </source>
</evidence>
<dbReference type="InterPro" id="IPR001005">
    <property type="entry name" value="SANT/Myb"/>
</dbReference>
<feature type="compositionally biased region" description="Polar residues" evidence="12">
    <location>
        <begin position="624"/>
        <end position="639"/>
    </location>
</feature>
<evidence type="ECO:0000256" key="7">
    <source>
        <dbReference type="ARBA" id="ARBA00023242"/>
    </source>
</evidence>
<dbReference type="PANTHER" id="PTHR46380:SF1">
    <property type="entry name" value="CYCLIN-D-BINDING MYB-LIKE TRANSCRIPTION FACTOR 1"/>
    <property type="match status" value="1"/>
</dbReference>
<dbReference type="Gene3D" id="1.10.10.60">
    <property type="entry name" value="Homeodomain-like"/>
    <property type="match status" value="2"/>
</dbReference>
<dbReference type="Pfam" id="PF20588">
    <property type="entry name" value="DMTF1_N"/>
    <property type="match status" value="1"/>
</dbReference>
<dbReference type="PROSITE" id="PS51294">
    <property type="entry name" value="HTH_MYB"/>
    <property type="match status" value="1"/>
</dbReference>